<evidence type="ECO:0000259" key="2">
    <source>
        <dbReference type="Pfam" id="PF00248"/>
    </source>
</evidence>
<organism evidence="3 4">
    <name type="scientific">Hyaloscypha bicolor E</name>
    <dbReference type="NCBI Taxonomy" id="1095630"/>
    <lineage>
        <taxon>Eukaryota</taxon>
        <taxon>Fungi</taxon>
        <taxon>Dikarya</taxon>
        <taxon>Ascomycota</taxon>
        <taxon>Pezizomycotina</taxon>
        <taxon>Leotiomycetes</taxon>
        <taxon>Helotiales</taxon>
        <taxon>Hyaloscyphaceae</taxon>
        <taxon>Hyaloscypha</taxon>
        <taxon>Hyaloscypha bicolor</taxon>
    </lineage>
</organism>
<sequence>QGGNRRKNFRIVSEFKTLAGKKSCSVAQLALAWLLKQGDDIVSIPGMKRLKY</sequence>
<feature type="non-terminal residue" evidence="3">
    <location>
        <position position="1"/>
    </location>
</feature>
<protein>
    <recommendedName>
        <fullName evidence="2">NADP-dependent oxidoreductase domain-containing protein</fullName>
    </recommendedName>
</protein>
<dbReference type="RefSeq" id="XP_024737302.1">
    <property type="nucleotide sequence ID" value="XM_024873443.1"/>
</dbReference>
<evidence type="ECO:0000313" key="3">
    <source>
        <dbReference type="EMBL" id="PMD60398.1"/>
    </source>
</evidence>
<name>A0A2J6TBP8_9HELO</name>
<dbReference type="GeneID" id="36581523"/>
<dbReference type="EMBL" id="KZ613790">
    <property type="protein sequence ID" value="PMD60398.1"/>
    <property type="molecule type" value="Genomic_DNA"/>
</dbReference>
<dbReference type="STRING" id="1095630.A0A2J6TBP8"/>
<reference evidence="3 4" key="1">
    <citation type="submission" date="2016-04" db="EMBL/GenBank/DDBJ databases">
        <title>A degradative enzymes factory behind the ericoid mycorrhizal symbiosis.</title>
        <authorList>
            <consortium name="DOE Joint Genome Institute"/>
            <person name="Martino E."/>
            <person name="Morin E."/>
            <person name="Grelet G."/>
            <person name="Kuo A."/>
            <person name="Kohler A."/>
            <person name="Daghino S."/>
            <person name="Barry K."/>
            <person name="Choi C."/>
            <person name="Cichocki N."/>
            <person name="Clum A."/>
            <person name="Copeland A."/>
            <person name="Hainaut M."/>
            <person name="Haridas S."/>
            <person name="Labutti K."/>
            <person name="Lindquist E."/>
            <person name="Lipzen A."/>
            <person name="Khouja H.-R."/>
            <person name="Murat C."/>
            <person name="Ohm R."/>
            <person name="Olson A."/>
            <person name="Spatafora J."/>
            <person name="Veneault-Fourrey C."/>
            <person name="Henrissat B."/>
            <person name="Grigoriev I."/>
            <person name="Martin F."/>
            <person name="Perotto S."/>
        </authorList>
    </citation>
    <scope>NUCLEOTIDE SEQUENCE [LARGE SCALE GENOMIC DNA]</scope>
    <source>
        <strain evidence="3 4">E</strain>
    </source>
</reference>
<gene>
    <name evidence="3" type="ORF">K444DRAFT_510545</name>
</gene>
<evidence type="ECO:0000313" key="4">
    <source>
        <dbReference type="Proteomes" id="UP000235371"/>
    </source>
</evidence>
<feature type="non-terminal residue" evidence="3">
    <location>
        <position position="52"/>
    </location>
</feature>
<evidence type="ECO:0000256" key="1">
    <source>
        <dbReference type="ARBA" id="ARBA00023002"/>
    </source>
</evidence>
<dbReference type="AlphaFoldDB" id="A0A2J6TBP8"/>
<dbReference type="Pfam" id="PF00248">
    <property type="entry name" value="Aldo_ket_red"/>
    <property type="match status" value="1"/>
</dbReference>
<proteinExistence type="predicted"/>
<dbReference type="InterPro" id="IPR036812">
    <property type="entry name" value="NAD(P)_OxRdtase_dom_sf"/>
</dbReference>
<dbReference type="InterPro" id="IPR023210">
    <property type="entry name" value="NADP_OxRdtase_dom"/>
</dbReference>
<accession>A0A2J6TBP8</accession>
<dbReference type="Gene3D" id="3.20.20.100">
    <property type="entry name" value="NADP-dependent oxidoreductase domain"/>
    <property type="match status" value="1"/>
</dbReference>
<feature type="domain" description="NADP-dependent oxidoreductase" evidence="2">
    <location>
        <begin position="7"/>
        <end position="51"/>
    </location>
</feature>
<dbReference type="SUPFAM" id="SSF51430">
    <property type="entry name" value="NAD(P)-linked oxidoreductase"/>
    <property type="match status" value="1"/>
</dbReference>
<keyword evidence="1" id="KW-0560">Oxidoreductase</keyword>
<dbReference type="Proteomes" id="UP000235371">
    <property type="component" value="Unassembled WGS sequence"/>
</dbReference>
<dbReference type="InParanoid" id="A0A2J6TBP8"/>
<dbReference type="GO" id="GO:0016491">
    <property type="term" value="F:oxidoreductase activity"/>
    <property type="evidence" value="ECO:0007669"/>
    <property type="project" value="UniProtKB-KW"/>
</dbReference>
<dbReference type="OrthoDB" id="37537at2759"/>
<keyword evidence="4" id="KW-1185">Reference proteome</keyword>